<gene>
    <name evidence="2" type="ORF">FNV43_RR05038</name>
</gene>
<evidence type="ECO:0000313" key="3">
    <source>
        <dbReference type="Proteomes" id="UP000796880"/>
    </source>
</evidence>
<dbReference type="EMBL" id="VOIH02000002">
    <property type="protein sequence ID" value="KAF3454590.1"/>
    <property type="molecule type" value="Genomic_DNA"/>
</dbReference>
<dbReference type="InterPro" id="IPR036397">
    <property type="entry name" value="RNaseH_sf"/>
</dbReference>
<dbReference type="OrthoDB" id="1938131at2759"/>
<dbReference type="InterPro" id="IPR012337">
    <property type="entry name" value="RNaseH-like_sf"/>
</dbReference>
<dbReference type="InterPro" id="IPR002156">
    <property type="entry name" value="RNaseH_domain"/>
</dbReference>
<dbReference type="GO" id="GO:0004523">
    <property type="term" value="F:RNA-DNA hybrid ribonuclease activity"/>
    <property type="evidence" value="ECO:0007669"/>
    <property type="project" value="InterPro"/>
</dbReference>
<sequence length="229" mass="25136">MTIFQILRRLPASRTYTTLKATIIKTPSPWIAAEHLTLNVDGSYIGPHMKNTTLPHRMGCATCGGIIRDGEGNFVGAFSTNLGKIHSHGTDISEAKAVKIGLELAEGIVCTGLQVQTDSKNIASLTSRLIPKTRHSCSRIIQACRKILRVRHWNIVDIHRDGNLIANKLAHMGHKVEEGTTTTYQSLSSITDEEDRSEIEYLLHRDQISMRGGEGEEGEEGEGAFDTCG</sequence>
<dbReference type="PANTHER" id="PTHR47723:SF19">
    <property type="entry name" value="POLYNUCLEOTIDYL TRANSFERASE, RIBONUCLEASE H-LIKE SUPERFAMILY PROTEIN"/>
    <property type="match status" value="1"/>
</dbReference>
<dbReference type="CDD" id="cd06222">
    <property type="entry name" value="RNase_H_like"/>
    <property type="match status" value="1"/>
</dbReference>
<dbReference type="AlphaFoldDB" id="A0A8K0HMY8"/>
<comment type="caution">
    <text evidence="2">The sequence shown here is derived from an EMBL/GenBank/DDBJ whole genome shotgun (WGS) entry which is preliminary data.</text>
</comment>
<dbReference type="Proteomes" id="UP000796880">
    <property type="component" value="Unassembled WGS sequence"/>
</dbReference>
<feature type="domain" description="RNase H type-1" evidence="1">
    <location>
        <begin position="56"/>
        <end position="172"/>
    </location>
</feature>
<dbReference type="InterPro" id="IPR053151">
    <property type="entry name" value="RNase_H-like"/>
</dbReference>
<keyword evidence="3" id="KW-1185">Reference proteome</keyword>
<dbReference type="InterPro" id="IPR044730">
    <property type="entry name" value="RNase_H-like_dom_plant"/>
</dbReference>
<name>A0A8K0HMY8_9ROSA</name>
<organism evidence="2 3">
    <name type="scientific">Rhamnella rubrinervis</name>
    <dbReference type="NCBI Taxonomy" id="2594499"/>
    <lineage>
        <taxon>Eukaryota</taxon>
        <taxon>Viridiplantae</taxon>
        <taxon>Streptophyta</taxon>
        <taxon>Embryophyta</taxon>
        <taxon>Tracheophyta</taxon>
        <taxon>Spermatophyta</taxon>
        <taxon>Magnoliopsida</taxon>
        <taxon>eudicotyledons</taxon>
        <taxon>Gunneridae</taxon>
        <taxon>Pentapetalae</taxon>
        <taxon>rosids</taxon>
        <taxon>fabids</taxon>
        <taxon>Rosales</taxon>
        <taxon>Rhamnaceae</taxon>
        <taxon>rhamnoid group</taxon>
        <taxon>Rhamneae</taxon>
        <taxon>Rhamnella</taxon>
    </lineage>
</organism>
<dbReference type="PANTHER" id="PTHR47723">
    <property type="entry name" value="OS05G0353850 PROTEIN"/>
    <property type="match status" value="1"/>
</dbReference>
<dbReference type="Gene3D" id="3.30.420.10">
    <property type="entry name" value="Ribonuclease H-like superfamily/Ribonuclease H"/>
    <property type="match status" value="1"/>
</dbReference>
<reference evidence="2" key="1">
    <citation type="submission" date="2020-03" db="EMBL/GenBank/DDBJ databases">
        <title>A high-quality chromosome-level genome assembly of a woody plant with both climbing and erect habits, Rhamnella rubrinervis.</title>
        <authorList>
            <person name="Lu Z."/>
            <person name="Yang Y."/>
            <person name="Zhu X."/>
            <person name="Sun Y."/>
        </authorList>
    </citation>
    <scope>NUCLEOTIDE SEQUENCE</scope>
    <source>
        <strain evidence="2">BYM</strain>
        <tissue evidence="2">Leaf</tissue>
    </source>
</reference>
<protein>
    <recommendedName>
        <fullName evidence="1">RNase H type-1 domain-containing protein</fullName>
    </recommendedName>
</protein>
<accession>A0A8K0HMY8</accession>
<dbReference type="SUPFAM" id="SSF53098">
    <property type="entry name" value="Ribonuclease H-like"/>
    <property type="match status" value="1"/>
</dbReference>
<evidence type="ECO:0000259" key="1">
    <source>
        <dbReference type="Pfam" id="PF13456"/>
    </source>
</evidence>
<dbReference type="GO" id="GO:0003676">
    <property type="term" value="F:nucleic acid binding"/>
    <property type="evidence" value="ECO:0007669"/>
    <property type="project" value="InterPro"/>
</dbReference>
<proteinExistence type="predicted"/>
<evidence type="ECO:0000313" key="2">
    <source>
        <dbReference type="EMBL" id="KAF3454590.1"/>
    </source>
</evidence>
<dbReference type="Pfam" id="PF13456">
    <property type="entry name" value="RVT_3"/>
    <property type="match status" value="1"/>
</dbReference>